<dbReference type="PROSITE" id="PS00973">
    <property type="entry name" value="USP_2"/>
    <property type="match status" value="1"/>
</dbReference>
<dbReference type="AlphaFoldDB" id="A0A6G1Q666"/>
<feature type="region of interest" description="Disordered" evidence="1">
    <location>
        <begin position="524"/>
        <end position="555"/>
    </location>
</feature>
<dbReference type="EMBL" id="CM015724">
    <property type="protein sequence ID" value="KAF3697853.1"/>
    <property type="molecule type" value="Genomic_DNA"/>
</dbReference>
<accession>A0A6G1Q666</accession>
<name>A0A6G1Q666_CHAAH</name>
<dbReference type="PANTHER" id="PTHR24006:SF899">
    <property type="entry name" value="UBIQUITIN CARBOXYL-TERMINAL HYDROLASE"/>
    <property type="match status" value="1"/>
</dbReference>
<dbReference type="InterPro" id="IPR001394">
    <property type="entry name" value="Peptidase_C19_UCH"/>
</dbReference>
<feature type="compositionally biased region" description="Basic and acidic residues" evidence="1">
    <location>
        <begin position="409"/>
        <end position="427"/>
    </location>
</feature>
<dbReference type="InterPro" id="IPR018200">
    <property type="entry name" value="USP_CS"/>
</dbReference>
<feature type="region of interest" description="Disordered" evidence="1">
    <location>
        <begin position="406"/>
        <end position="436"/>
    </location>
</feature>
<evidence type="ECO:0000313" key="3">
    <source>
        <dbReference type="EMBL" id="KAF3697853.1"/>
    </source>
</evidence>
<dbReference type="GO" id="GO:0005634">
    <property type="term" value="C:nucleus"/>
    <property type="evidence" value="ECO:0007669"/>
    <property type="project" value="TreeGrafter"/>
</dbReference>
<reference evidence="4" key="2">
    <citation type="submission" date="2019-02" db="EMBL/GenBank/DDBJ databases">
        <title>Opniocepnalus argus Var Kimnra genome.</title>
        <authorList>
            <person name="Zhou C."/>
            <person name="Xiao S."/>
        </authorList>
    </citation>
    <scope>NUCLEOTIDE SEQUENCE [LARGE SCALE GENOMIC DNA]</scope>
</reference>
<gene>
    <name evidence="3" type="ORF">EXN66_Car013534</name>
</gene>
<keyword evidence="4" id="KW-1185">Reference proteome</keyword>
<reference evidence="3 4" key="1">
    <citation type="submission" date="2019-02" db="EMBL/GenBank/DDBJ databases">
        <title>Opniocepnalus argus genome.</title>
        <authorList>
            <person name="Zhou C."/>
            <person name="Xiao S."/>
        </authorList>
    </citation>
    <scope>NUCLEOTIDE SEQUENCE [LARGE SCALE GENOMIC DNA]</scope>
    <source>
        <strain evidence="3">OARG1902GOOAL</strain>
        <tissue evidence="3">Muscle</tissue>
    </source>
</reference>
<dbReference type="PROSITE" id="PS50235">
    <property type="entry name" value="USP_3"/>
    <property type="match status" value="1"/>
</dbReference>
<protein>
    <submittedName>
        <fullName evidence="3">Ubiquitin carboxyl-terminal hydrolase 47</fullName>
    </submittedName>
</protein>
<dbReference type="SUPFAM" id="SSF54001">
    <property type="entry name" value="Cysteine proteinases"/>
    <property type="match status" value="1"/>
</dbReference>
<dbReference type="GO" id="GO:0005829">
    <property type="term" value="C:cytosol"/>
    <property type="evidence" value="ECO:0007669"/>
    <property type="project" value="TreeGrafter"/>
</dbReference>
<sequence length="555" mass="63959">MNNTVLNFREKLDNINLTDYHGLKSPGLTCYLNSVLQVLFMTEDFREAIEGSHREDLTTLDLQLQKLFKDLKTKRTETNNVTTQLGITNVYEQHDAAEYFEKVLHLTSPEASKIFKGELNHKTRCLQCGKSNDSRSFFWMLPLVVEDSHHQTHSVEHGLETFFKGETVSEDNRMYCNQCYEKREAEITCDITHNPEVLTLLLKRFRFDNKRKCYVKLHSKVEVPQALHSELFSCPYDLYALVNHYGNLAGGHYTAEIKSFETGVWYCFNDDTVTMQSQPLFGKGNTSVRSCTAYLLMYRKRNTYSENSEEDEHEAKSAYSDVGAEGRFEEAARGEDCVPHHQLKEEQNNKGRNLTFNGDISQKIHDNKVRMKHKHSGGEVEKLPKGRVTRHVTTCEVFGNSYLTQKLKSSTDEEQHKPKRQQHDRNSKALMSNVTTRGPPTEVWIAHHNNRRFDQTLNFLEERVTVNTPIWEGQDNGCSPSSPPTGARCSHSGCVVHEPFVYNLPPSIYKGNDRQRTKEMQHFVEATQGGKTTNLRKPSKNKNNSEDNLQRPPWR</sequence>
<dbReference type="InterPro" id="IPR028889">
    <property type="entry name" value="USP"/>
</dbReference>
<dbReference type="Gene3D" id="3.90.70.10">
    <property type="entry name" value="Cysteine proteinases"/>
    <property type="match status" value="1"/>
</dbReference>
<dbReference type="InterPro" id="IPR050164">
    <property type="entry name" value="Peptidase_C19"/>
</dbReference>
<dbReference type="CDD" id="cd02257">
    <property type="entry name" value="Peptidase_C19"/>
    <property type="match status" value="1"/>
</dbReference>
<dbReference type="GO" id="GO:0016579">
    <property type="term" value="P:protein deubiquitination"/>
    <property type="evidence" value="ECO:0007669"/>
    <property type="project" value="InterPro"/>
</dbReference>
<dbReference type="InterPro" id="IPR038765">
    <property type="entry name" value="Papain-like_cys_pep_sf"/>
</dbReference>
<keyword evidence="3" id="KW-0378">Hydrolase</keyword>
<dbReference type="Proteomes" id="UP000503349">
    <property type="component" value="Chromosome 13"/>
</dbReference>
<evidence type="ECO:0000313" key="4">
    <source>
        <dbReference type="Proteomes" id="UP000503349"/>
    </source>
</evidence>
<evidence type="ECO:0000256" key="1">
    <source>
        <dbReference type="SAM" id="MobiDB-lite"/>
    </source>
</evidence>
<feature type="domain" description="USP" evidence="2">
    <location>
        <begin position="21"/>
        <end position="301"/>
    </location>
</feature>
<evidence type="ECO:0000259" key="2">
    <source>
        <dbReference type="PROSITE" id="PS50235"/>
    </source>
</evidence>
<dbReference type="Pfam" id="PF00443">
    <property type="entry name" value="UCH"/>
    <property type="match status" value="1"/>
</dbReference>
<dbReference type="PANTHER" id="PTHR24006">
    <property type="entry name" value="UBIQUITIN CARBOXYL-TERMINAL HYDROLASE"/>
    <property type="match status" value="1"/>
</dbReference>
<dbReference type="GO" id="GO:0004843">
    <property type="term" value="F:cysteine-type deubiquitinase activity"/>
    <property type="evidence" value="ECO:0007669"/>
    <property type="project" value="InterPro"/>
</dbReference>
<organism evidence="3 4">
    <name type="scientific">Channa argus</name>
    <name type="common">Northern snakehead</name>
    <name type="synonym">Ophicephalus argus</name>
    <dbReference type="NCBI Taxonomy" id="215402"/>
    <lineage>
        <taxon>Eukaryota</taxon>
        <taxon>Metazoa</taxon>
        <taxon>Chordata</taxon>
        <taxon>Craniata</taxon>
        <taxon>Vertebrata</taxon>
        <taxon>Euteleostomi</taxon>
        <taxon>Actinopterygii</taxon>
        <taxon>Neopterygii</taxon>
        <taxon>Teleostei</taxon>
        <taxon>Neoteleostei</taxon>
        <taxon>Acanthomorphata</taxon>
        <taxon>Anabantaria</taxon>
        <taxon>Anabantiformes</taxon>
        <taxon>Channoidei</taxon>
        <taxon>Channidae</taxon>
        <taxon>Channa</taxon>
    </lineage>
</organism>
<proteinExistence type="predicted"/>